<protein>
    <recommendedName>
        <fullName evidence="2">Peptidase M12B domain-containing protein</fullName>
    </recommendedName>
</protein>
<evidence type="ECO:0000259" key="2">
    <source>
        <dbReference type="PROSITE" id="PS50215"/>
    </source>
</evidence>
<dbReference type="InterPro" id="IPR024079">
    <property type="entry name" value="MetalloPept_cat_dom_sf"/>
</dbReference>
<dbReference type="GO" id="GO:0006508">
    <property type="term" value="P:proteolysis"/>
    <property type="evidence" value="ECO:0007669"/>
    <property type="project" value="InterPro"/>
</dbReference>
<evidence type="ECO:0000313" key="3">
    <source>
        <dbReference type="EMBL" id="CAA6811320.1"/>
    </source>
</evidence>
<sequence>MMANHIAPPLLFTLAVSLMAPLYSASLWEPIHVLQRSKISSDLKFLPSHYSLQTLDESKMRKQLTTTTSHGELTKQTLEVPLPDGEFIQLRLTKKIIMEPALSAKYPAIKTFSTQGINNPHISGVIGINDLGFHGMLFTEDGRRVFLDRRVADGENYYISYYDTDYHPVDKEVIRCNNADHDHSSLRSLIPRQVSTKRVSDSIRTYRIAIAATGEYTLFHGGTKSAALSAITTTLARVNEIYERDLSINMTLAAGTEDIIFTDPTTDPFTDDDSDELYSQSQTEINARIGPTNYDIGHTFSIGSIGTAGRGVVCNDKLKALGITGSSNPQGDTYDIDYVSHEIGHQFGGRHTFNAQAGDCQHRSNNTAFEPGSGSTIMSYAGLCEENNLQNNTDAMFHTKSIEEISAFINNPLTGGSCGTTIPTDNSQPVANAGANYTIPVSTPFELSGSATDVDDGDTLSYSWEQIDSGTASDVNIDMGDNAIFRTFLPISSSIRTIPKLSDLLTGTTSKGEILPTTARTINFALVVRDQNGGVATDSMQVTVDNSGGAFAITSHNSANLLTAGETTNVSWDSANTASAPISCPTVDILLSTDSGNTFPTTLANATANDGEQMVSIPEAITQNSTSRLKIACNNNIFFDISDTDISIEPLANDINIEPPATDLDTSIQLSQNPGSESEDKSGGGSSSPLLLLCLCLLFGLRRLAKTSRLSE</sequence>
<dbReference type="Pfam" id="PF13583">
    <property type="entry name" value="Reprolysin_4"/>
    <property type="match status" value="1"/>
</dbReference>
<feature type="compositionally biased region" description="Polar residues" evidence="1">
    <location>
        <begin position="665"/>
        <end position="674"/>
    </location>
</feature>
<dbReference type="InterPro" id="IPR001590">
    <property type="entry name" value="Peptidase_M12B"/>
</dbReference>
<dbReference type="AlphaFoldDB" id="A0A6S6T7G6"/>
<organism evidence="3">
    <name type="scientific">uncultured Thiotrichaceae bacterium</name>
    <dbReference type="NCBI Taxonomy" id="298394"/>
    <lineage>
        <taxon>Bacteria</taxon>
        <taxon>Pseudomonadati</taxon>
        <taxon>Pseudomonadota</taxon>
        <taxon>Gammaproteobacteria</taxon>
        <taxon>Thiotrichales</taxon>
        <taxon>Thiotrichaceae</taxon>
        <taxon>environmental samples</taxon>
    </lineage>
</organism>
<dbReference type="Gene3D" id="3.40.390.10">
    <property type="entry name" value="Collagenase (Catalytic Domain)"/>
    <property type="match status" value="1"/>
</dbReference>
<reference evidence="3" key="1">
    <citation type="submission" date="2020-01" db="EMBL/GenBank/DDBJ databases">
        <authorList>
            <person name="Meier V. D."/>
            <person name="Meier V D."/>
        </authorList>
    </citation>
    <scope>NUCLEOTIDE SEQUENCE</scope>
    <source>
        <strain evidence="3">HLG_WM_MAG_07</strain>
    </source>
</reference>
<dbReference type="Gene3D" id="2.60.40.10">
    <property type="entry name" value="Immunoglobulins"/>
    <property type="match status" value="1"/>
</dbReference>
<evidence type="ECO:0000256" key="1">
    <source>
        <dbReference type="SAM" id="MobiDB-lite"/>
    </source>
</evidence>
<gene>
    <name evidence="3" type="ORF">HELGO_WM14062</name>
</gene>
<proteinExistence type="predicted"/>
<dbReference type="InterPro" id="IPR013783">
    <property type="entry name" value="Ig-like_fold"/>
</dbReference>
<accession>A0A6S6T7G6</accession>
<feature type="domain" description="Peptidase M12B" evidence="2">
    <location>
        <begin position="204"/>
        <end position="411"/>
    </location>
</feature>
<dbReference type="GO" id="GO:0004222">
    <property type="term" value="F:metalloendopeptidase activity"/>
    <property type="evidence" value="ECO:0007669"/>
    <property type="project" value="InterPro"/>
</dbReference>
<dbReference type="SUPFAM" id="SSF55486">
    <property type="entry name" value="Metalloproteases ('zincins'), catalytic domain"/>
    <property type="match status" value="1"/>
</dbReference>
<dbReference type="EMBL" id="CACVAY010000049">
    <property type="protein sequence ID" value="CAA6811320.1"/>
    <property type="molecule type" value="Genomic_DNA"/>
</dbReference>
<dbReference type="PROSITE" id="PS50215">
    <property type="entry name" value="ADAM_MEPRO"/>
    <property type="match status" value="1"/>
</dbReference>
<name>A0A6S6T7G6_9GAMM</name>
<feature type="region of interest" description="Disordered" evidence="1">
    <location>
        <begin position="665"/>
        <end position="685"/>
    </location>
</feature>